<dbReference type="KEGG" id="pxi:J5O05_07190"/>
<dbReference type="PANTHER" id="PTHR23416">
    <property type="entry name" value="SIALIC ACID SYNTHASE-RELATED"/>
    <property type="match status" value="1"/>
</dbReference>
<keyword evidence="2" id="KW-0808">Transferase</keyword>
<evidence type="ECO:0000313" key="4">
    <source>
        <dbReference type="Proteomes" id="UP000664904"/>
    </source>
</evidence>
<keyword evidence="4" id="KW-1185">Reference proteome</keyword>
<evidence type="ECO:0008006" key="5">
    <source>
        <dbReference type="Google" id="ProtNLM"/>
    </source>
</evidence>
<dbReference type="Gene3D" id="2.160.10.10">
    <property type="entry name" value="Hexapeptide repeat proteins"/>
    <property type="match status" value="1"/>
</dbReference>
<dbReference type="InterPro" id="IPR001451">
    <property type="entry name" value="Hexapep"/>
</dbReference>
<evidence type="ECO:0000256" key="2">
    <source>
        <dbReference type="ARBA" id="ARBA00022679"/>
    </source>
</evidence>
<accession>A0A975DLG1</accession>
<dbReference type="EMBL" id="CP072133">
    <property type="protein sequence ID" value="QTH72576.1"/>
    <property type="molecule type" value="Genomic_DNA"/>
</dbReference>
<dbReference type="SUPFAM" id="SSF51161">
    <property type="entry name" value="Trimeric LpxA-like enzymes"/>
    <property type="match status" value="1"/>
</dbReference>
<dbReference type="PANTHER" id="PTHR23416:SF23">
    <property type="entry name" value="ACETYLTRANSFERASE C18B11.09C-RELATED"/>
    <property type="match status" value="1"/>
</dbReference>
<protein>
    <recommendedName>
        <fullName evidence="5">Acyltransferase</fullName>
    </recommendedName>
</protein>
<dbReference type="GO" id="GO:0005829">
    <property type="term" value="C:cytosol"/>
    <property type="evidence" value="ECO:0007669"/>
    <property type="project" value="TreeGrafter"/>
</dbReference>
<sequence>MFKNRKLRIVLANIIAYVPTNILRCSLYKTLFGYDIRNSIIGWKTVIVVDSAKLDSCRIGRNNRFTGPFRFVMEANASIDKSNVFECGWWVIEPQHASTVYSRSLLLKENSLITSHHYFDLAGTIEIGTNTWIAGLQSQFWTHGAGSTKTTVLIGDDCYIGSASRFAPGSVIGNRCLVAMSSTITKNFSTDECVIAGTPASIKKENYYWRHAKSQTKSS</sequence>
<dbReference type="GO" id="GO:0008374">
    <property type="term" value="F:O-acyltransferase activity"/>
    <property type="evidence" value="ECO:0007669"/>
    <property type="project" value="TreeGrafter"/>
</dbReference>
<evidence type="ECO:0000256" key="1">
    <source>
        <dbReference type="ARBA" id="ARBA00007274"/>
    </source>
</evidence>
<organism evidence="3 4">
    <name type="scientific">Pseudoalteromonas xiamenensis</name>
    <dbReference type="NCBI Taxonomy" id="882626"/>
    <lineage>
        <taxon>Bacteria</taxon>
        <taxon>Pseudomonadati</taxon>
        <taxon>Pseudomonadota</taxon>
        <taxon>Gammaproteobacteria</taxon>
        <taxon>Alteromonadales</taxon>
        <taxon>Pseudoalteromonadaceae</taxon>
        <taxon>Pseudoalteromonas</taxon>
    </lineage>
</organism>
<evidence type="ECO:0000313" key="3">
    <source>
        <dbReference type="EMBL" id="QTH72576.1"/>
    </source>
</evidence>
<dbReference type="Pfam" id="PF00132">
    <property type="entry name" value="Hexapep"/>
    <property type="match status" value="1"/>
</dbReference>
<name>A0A975DLG1_9GAMM</name>
<dbReference type="InterPro" id="IPR011004">
    <property type="entry name" value="Trimer_LpxA-like_sf"/>
</dbReference>
<gene>
    <name evidence="3" type="ORF">J5O05_07190</name>
</gene>
<dbReference type="InterPro" id="IPR051159">
    <property type="entry name" value="Hexapeptide_acetyltransf"/>
</dbReference>
<reference evidence="3" key="1">
    <citation type="submission" date="2021-03" db="EMBL/GenBank/DDBJ databases">
        <title>Complete Genome of Pseudoalteromonas xiamenensis STKMTI.2, a new potential marine bacterium producing anti-Vibrio compounds.</title>
        <authorList>
            <person name="Handayani D.P."/>
            <person name="Isnansetyo A."/>
            <person name="Istiqomah I."/>
            <person name="Jumina J."/>
        </authorList>
    </citation>
    <scope>NUCLEOTIDE SEQUENCE</scope>
    <source>
        <strain evidence="3">STKMTI.2</strain>
    </source>
</reference>
<dbReference type="Proteomes" id="UP000664904">
    <property type="component" value="Chromosome"/>
</dbReference>
<dbReference type="RefSeq" id="WP_208844200.1">
    <property type="nucleotide sequence ID" value="NZ_CP072133.1"/>
</dbReference>
<comment type="similarity">
    <text evidence="1">Belongs to the transferase hexapeptide repeat family.</text>
</comment>
<dbReference type="AlphaFoldDB" id="A0A975DLG1"/>
<proteinExistence type="inferred from homology"/>